<dbReference type="InterPro" id="IPR004919">
    <property type="entry name" value="GmrSD_N"/>
</dbReference>
<accession>A0A4Y8KTG6</accession>
<dbReference type="OrthoDB" id="9798761at2"/>
<dbReference type="Pfam" id="PF03235">
    <property type="entry name" value="GmrSD_N"/>
    <property type="match status" value="1"/>
</dbReference>
<evidence type="ECO:0000259" key="1">
    <source>
        <dbReference type="Pfam" id="PF03235"/>
    </source>
</evidence>
<dbReference type="PANTHER" id="PTHR35149">
    <property type="entry name" value="SLL5132 PROTEIN"/>
    <property type="match status" value="1"/>
</dbReference>
<evidence type="ECO:0000259" key="2">
    <source>
        <dbReference type="Pfam" id="PF07510"/>
    </source>
</evidence>
<dbReference type="Pfam" id="PF07510">
    <property type="entry name" value="GmrSD_C"/>
    <property type="match status" value="1"/>
</dbReference>
<dbReference type="RefSeq" id="WP_134174047.1">
    <property type="nucleotide sequence ID" value="NZ_SODI01000001.1"/>
</dbReference>
<sequence length="660" mass="74040">MATKNLGLNLTEVIDGRLFTIADYQRPFSWGEKQLGDLWEDLDLMGGAGSHYAGTLVLRPVADVADDRSELRQFEVIDGQQRLTTCFLILDRIRRRLEALGALGLTEAIASATEIRDNFGFVTIDFAPQPRIRLGKGLDEYWTKSVLNDEPFHQGSLIAGQRRLREAVTFVEARLARLVTGSGPQESFRRLSELHRRIAQGLGFLVYEVGSSAEAGVIFETVNERGRDLSELEKAKNYLLYLASSIPDGRGEQLANLINSAWAQMFQNLAREGVDADNQLLRVHWLATVDPDFHNWVGAGSLKKRFDRSKYIATAMRIVSSADIVEDQTASWGRLSTDITDYVSSLRDSSFILREMSDPQAAFESFENKQEKEQARLNLAALSRTRIVAPYRPLLLAARLRHPQNGAFYAELADLCERYSARVFVIEQRRANAGSAGLARIAHKLYRGIIGPSDAIDQVTALLWRYAPDGRLATTLYSTEEDWYGRRGHKYFLYEYERSLWGSRPGLKLPAFTEFSSSQASQRTTEHILPQHPRRGRGWSKFFTSRERALLVNSLGNLILTLDNSVYSDKGFAGKRGIPGQVGVACYANGRLQQERALAAFVNWTPETIAARQQSLAAWAMERWAVTAPSSMAITATDDDDDGEEEVEDEAELEIEVQPD</sequence>
<proteinExistence type="predicted"/>
<name>A0A4Y8KTG6_9MICO</name>
<feature type="domain" description="GmrSD restriction endonucleases N-terminal" evidence="1">
    <location>
        <begin position="15"/>
        <end position="240"/>
    </location>
</feature>
<feature type="domain" description="GmrSD restriction endonucleases C-terminal" evidence="2">
    <location>
        <begin position="470"/>
        <end position="619"/>
    </location>
</feature>
<dbReference type="AlphaFoldDB" id="A0A4Y8KTG6"/>
<reference evidence="3 4" key="1">
    <citation type="submission" date="2019-03" db="EMBL/GenBank/DDBJ databases">
        <title>Genomics of glacier-inhabiting Cryobacterium strains.</title>
        <authorList>
            <person name="Liu Q."/>
            <person name="Xin Y.-H."/>
        </authorList>
    </citation>
    <scope>NUCLEOTIDE SEQUENCE [LARGE SCALE GENOMIC DNA]</scope>
    <source>
        <strain evidence="3 4">CGMCC 1.4292</strain>
    </source>
</reference>
<dbReference type="InterPro" id="IPR011089">
    <property type="entry name" value="GmrSD_C"/>
</dbReference>
<evidence type="ECO:0000313" key="4">
    <source>
        <dbReference type="Proteomes" id="UP000298218"/>
    </source>
</evidence>
<evidence type="ECO:0000313" key="3">
    <source>
        <dbReference type="EMBL" id="TFD78610.1"/>
    </source>
</evidence>
<keyword evidence="4" id="KW-1185">Reference proteome</keyword>
<dbReference type="EMBL" id="SOHQ01000028">
    <property type="protein sequence ID" value="TFD78610.1"/>
    <property type="molecule type" value="Genomic_DNA"/>
</dbReference>
<gene>
    <name evidence="3" type="ORF">E3T53_10570</name>
</gene>
<organism evidence="3 4">
    <name type="scientific">Cryobacterium psychrophilum</name>
    <dbReference type="NCBI Taxonomy" id="41988"/>
    <lineage>
        <taxon>Bacteria</taxon>
        <taxon>Bacillati</taxon>
        <taxon>Actinomycetota</taxon>
        <taxon>Actinomycetes</taxon>
        <taxon>Micrococcales</taxon>
        <taxon>Microbacteriaceae</taxon>
        <taxon>Cryobacterium</taxon>
    </lineage>
</organism>
<dbReference type="PANTHER" id="PTHR35149:SF1">
    <property type="entry name" value="DUF5655 DOMAIN-CONTAINING PROTEIN"/>
    <property type="match status" value="1"/>
</dbReference>
<comment type="caution">
    <text evidence="3">The sequence shown here is derived from an EMBL/GenBank/DDBJ whole genome shotgun (WGS) entry which is preliminary data.</text>
</comment>
<dbReference type="Proteomes" id="UP000298218">
    <property type="component" value="Unassembled WGS sequence"/>
</dbReference>
<protein>
    <submittedName>
        <fullName evidence="3">DUF262 domain-containing protein</fullName>
    </submittedName>
</protein>